<keyword evidence="2" id="KW-0863">Zinc-finger</keyword>
<keyword evidence="6" id="KW-0347">Helicase</keyword>
<dbReference type="CDD" id="cd18012">
    <property type="entry name" value="DEXQc_arch_SWI2_SNF2"/>
    <property type="match status" value="1"/>
</dbReference>
<evidence type="ECO:0000259" key="4">
    <source>
        <dbReference type="PROSITE" id="PS51192"/>
    </source>
</evidence>
<dbReference type="PANTHER" id="PTHR10799">
    <property type="entry name" value="SNF2/RAD54 HELICASE FAMILY"/>
    <property type="match status" value="1"/>
</dbReference>
<dbReference type="PROSITE" id="PS50966">
    <property type="entry name" value="ZF_SWIM"/>
    <property type="match status" value="1"/>
</dbReference>
<reference evidence="7" key="1">
    <citation type="submission" date="2015-01" db="EMBL/GenBank/DDBJ databases">
        <authorList>
            <person name="Aslett A.Martin."/>
            <person name="De Silva Nishadi"/>
        </authorList>
    </citation>
    <scope>NUCLEOTIDE SEQUENCE [LARGE SCALE GENOMIC DNA]</scope>
    <source>
        <strain evidence="7">UMC4404</strain>
    </source>
</reference>
<dbReference type="GO" id="GO:0008270">
    <property type="term" value="F:zinc ion binding"/>
    <property type="evidence" value="ECO:0007669"/>
    <property type="project" value="UniProtKB-KW"/>
</dbReference>
<dbReference type="InterPro" id="IPR014001">
    <property type="entry name" value="Helicase_ATP-bd"/>
</dbReference>
<evidence type="ECO:0000313" key="7">
    <source>
        <dbReference type="Proteomes" id="UP000049685"/>
    </source>
</evidence>
<dbReference type="SMART" id="SM00490">
    <property type="entry name" value="HELICc"/>
    <property type="match status" value="1"/>
</dbReference>
<dbReference type="AlphaFoldDB" id="A0A9P1L1Z2"/>
<evidence type="ECO:0000256" key="2">
    <source>
        <dbReference type="PROSITE-ProRule" id="PRU00325"/>
    </source>
</evidence>
<sequence length="1054" mass="123301">MDFKIANEVLLKNTDKYRLDRAKDYYKQGYIEESSYFKEDGKISFYGNIASKYQREVYDSFLIIDIDNKNIISCGCTCEDFNKNTTLDNEFICKHIAAITLKGIDELKSSIIDNLKLKTLDVKEKTKPKFNTSFINKDLLNYFKPIPKEKVNLEVDITSYLNDTLEVEFKIGNYKMYTIKDFRQFANSRVEGKSIVYGRDFIYDPKSSYFEDDEKLAKFIEDYGLSLVDNINARKNRYMILNSSLLRRLMKCLIYKEFTFNFDRKTYKPQIIEGDIPLNLDIRKEENKIIISNKEDLPIPLSNKGDVVFYKENIYILSDINGVYYKKLYEILNEYKSIEFEKEEISECLTNLIPKIKDISSNVNIDESIINNITKDLIVKYYFDLEDSKIVCDVKLYYEGEDEGKFVIRDVEKEEDAIYRLYTNYFEKDKDKYVFRGGDNQLYDFLSKEINRLKNIGEVYYSDKFKEKKVYNASNIKVGLGEEINHYLEFKFKIEEVDKIEYKEILKAFKANKRFYKLKNGNFINLEEDETKEIFKLMETLGFTSSIKEMQIHQSKAMYINELLTENKIPYIEGIENTKKILDKFNNIDSLNYEIPKNLKANLRDYQQEGFNWFKTLDYCGFGGILADEMGLGKTLQTITFLLSKNNSKSIVVTPTSLIHNWKSEFEKFAPSLKIGIAHGSKKERELIIDKLENFDVILTTYGSLRNDFNKYEEINFDYMVIDEAQNIKNPTSITTDSVKGIKSKCKFALTGTPIENNLLELWSIFDFIMPGYLYNVTKFNAIFIRDESNIKRLKKLIKPFILRRTKKQVIKELPDKIEKKFLVELSKEQRKIYKTYVDEIQRKLQDKYESNDKITVLSYLTKLRQLCLDPSIIITDYKGKSSKINACIELLKDGIENNDKVLVFSQFTSVLQNIASRLDKEKIEYNYLDGQTTAKDRIKLVNEFNENNNKKVFLISLKAGGTGLNLTSANTVIHFDPWWNVSVENQASDRAHRFGQKQVVEVIKLIAKGTIEEKIIKLQEEKIKLIDDIISNELSDSATLKSLSNDDILDLLK</sequence>
<dbReference type="CDD" id="cd18793">
    <property type="entry name" value="SF2_C_SNF"/>
    <property type="match status" value="1"/>
</dbReference>
<feature type="domain" description="Helicase ATP-binding" evidence="4">
    <location>
        <begin position="615"/>
        <end position="772"/>
    </location>
</feature>
<dbReference type="InterPro" id="IPR000330">
    <property type="entry name" value="SNF2_N"/>
</dbReference>
<comment type="caution">
    <text evidence="6">The sequence shown here is derived from an EMBL/GenBank/DDBJ whole genome shotgun (WGS) entry which is preliminary data.</text>
</comment>
<dbReference type="FunFam" id="3.40.50.10810:FF:000054">
    <property type="entry name" value="Helicase, Snf2 family"/>
    <property type="match status" value="1"/>
</dbReference>
<dbReference type="InterPro" id="IPR049730">
    <property type="entry name" value="SNF2/RAD54-like_C"/>
</dbReference>
<dbReference type="Pfam" id="PF04434">
    <property type="entry name" value="SWIM"/>
    <property type="match status" value="1"/>
</dbReference>
<dbReference type="InterPro" id="IPR007527">
    <property type="entry name" value="Znf_SWIM"/>
</dbReference>
<proteinExistence type="predicted"/>
<dbReference type="InterPro" id="IPR001650">
    <property type="entry name" value="Helicase_C-like"/>
</dbReference>
<evidence type="ECO:0000313" key="6">
    <source>
        <dbReference type="EMBL" id="CEO33758.1"/>
    </source>
</evidence>
<dbReference type="RefSeq" id="WP_057558837.1">
    <property type="nucleotide sequence ID" value="NZ_CDNY01000003.1"/>
</dbReference>
<dbReference type="PROSITE" id="PS51192">
    <property type="entry name" value="HELICASE_ATP_BIND_1"/>
    <property type="match status" value="1"/>
</dbReference>
<name>A0A9P1L1Z2_PARSO</name>
<dbReference type="Proteomes" id="UP000049685">
    <property type="component" value="Unassembled WGS sequence"/>
</dbReference>
<dbReference type="SMART" id="SM00487">
    <property type="entry name" value="DEXDc"/>
    <property type="match status" value="1"/>
</dbReference>
<feature type="domain" description="SWIM-type" evidence="3">
    <location>
        <begin position="61"/>
        <end position="104"/>
    </location>
</feature>
<dbReference type="SUPFAM" id="SSF52540">
    <property type="entry name" value="P-loop containing nucleoside triphosphate hydrolases"/>
    <property type="match status" value="2"/>
</dbReference>
<dbReference type="GO" id="GO:0005524">
    <property type="term" value="F:ATP binding"/>
    <property type="evidence" value="ECO:0007669"/>
    <property type="project" value="InterPro"/>
</dbReference>
<organism evidence="6 7">
    <name type="scientific">Paraclostridium sordellii</name>
    <name type="common">Clostridium sordellii</name>
    <dbReference type="NCBI Taxonomy" id="1505"/>
    <lineage>
        <taxon>Bacteria</taxon>
        <taxon>Bacillati</taxon>
        <taxon>Bacillota</taxon>
        <taxon>Clostridia</taxon>
        <taxon>Peptostreptococcales</taxon>
        <taxon>Peptostreptococcaceae</taxon>
        <taxon>Paraclostridium</taxon>
    </lineage>
</organism>
<keyword evidence="1" id="KW-0378">Hydrolase</keyword>
<dbReference type="Gene3D" id="3.40.50.10810">
    <property type="entry name" value="Tandem AAA-ATPase domain"/>
    <property type="match status" value="1"/>
</dbReference>
<accession>A0A9P1L1Z2</accession>
<dbReference type="InterPro" id="IPR038718">
    <property type="entry name" value="SNF2-like_sf"/>
</dbReference>
<dbReference type="Gene3D" id="3.40.50.300">
    <property type="entry name" value="P-loop containing nucleotide triphosphate hydrolases"/>
    <property type="match status" value="1"/>
</dbReference>
<evidence type="ECO:0000259" key="5">
    <source>
        <dbReference type="PROSITE" id="PS51194"/>
    </source>
</evidence>
<dbReference type="Pfam" id="PF00271">
    <property type="entry name" value="Helicase_C"/>
    <property type="match status" value="1"/>
</dbReference>
<keyword evidence="6" id="KW-0547">Nucleotide-binding</keyword>
<gene>
    <name evidence="6" type="ORF">UMC4404_17381</name>
</gene>
<dbReference type="Pfam" id="PF08455">
    <property type="entry name" value="SNF2_assoc"/>
    <property type="match status" value="1"/>
</dbReference>
<dbReference type="GO" id="GO:0004386">
    <property type="term" value="F:helicase activity"/>
    <property type="evidence" value="ECO:0007669"/>
    <property type="project" value="UniProtKB-KW"/>
</dbReference>
<keyword evidence="2" id="KW-0479">Metal-binding</keyword>
<dbReference type="InterPro" id="IPR027417">
    <property type="entry name" value="P-loop_NTPase"/>
</dbReference>
<evidence type="ECO:0000256" key="1">
    <source>
        <dbReference type="ARBA" id="ARBA00022801"/>
    </source>
</evidence>
<dbReference type="PROSITE" id="PS51194">
    <property type="entry name" value="HELICASE_CTER"/>
    <property type="match status" value="1"/>
</dbReference>
<feature type="domain" description="Helicase C-terminal" evidence="5">
    <location>
        <begin position="884"/>
        <end position="1049"/>
    </location>
</feature>
<dbReference type="GO" id="GO:0016787">
    <property type="term" value="F:hydrolase activity"/>
    <property type="evidence" value="ECO:0007669"/>
    <property type="project" value="UniProtKB-KW"/>
</dbReference>
<keyword evidence="2" id="KW-0862">Zinc</keyword>
<dbReference type="Pfam" id="PF00176">
    <property type="entry name" value="SNF2-rel_dom"/>
    <property type="match status" value="1"/>
</dbReference>
<keyword evidence="6" id="KW-0067">ATP-binding</keyword>
<dbReference type="EMBL" id="CDNY01000003">
    <property type="protein sequence ID" value="CEO33758.1"/>
    <property type="molecule type" value="Genomic_DNA"/>
</dbReference>
<protein>
    <submittedName>
        <fullName evidence="6">DEAD/DEAH box helicase</fullName>
    </submittedName>
</protein>
<evidence type="ECO:0000259" key="3">
    <source>
        <dbReference type="PROSITE" id="PS50966"/>
    </source>
</evidence>
<dbReference type="InterPro" id="IPR013663">
    <property type="entry name" value="Helicase_SWF/SNF/SWI_bac"/>
</dbReference>